<name>A0ACD0NWV4_9BASI</name>
<evidence type="ECO:0000313" key="2">
    <source>
        <dbReference type="Proteomes" id="UP000245626"/>
    </source>
</evidence>
<dbReference type="Proteomes" id="UP000245626">
    <property type="component" value="Unassembled WGS sequence"/>
</dbReference>
<keyword evidence="2" id="KW-1185">Reference proteome</keyword>
<gene>
    <name evidence="1" type="ORF">IE53DRAFT_387459</name>
</gene>
<accession>A0ACD0NWV4</accession>
<dbReference type="EMBL" id="KZ819952">
    <property type="protein sequence ID" value="PWN50256.1"/>
    <property type="molecule type" value="Genomic_DNA"/>
</dbReference>
<protein>
    <submittedName>
        <fullName evidence="1">Uncharacterized protein</fullName>
    </submittedName>
</protein>
<sequence>MPAPTFELFSLHGGCKRDRLGGSSVAMLFGKSVDLVFSPSSKKRGKKTDPETTFMHAHVSCFLELLALPSSPPRSDTGQSSFVTAAGLIPSNFITHSSQEQEGERKKGGGKREVGDANTPARVQEVLYRGKGGFITFAWETSSRESDPTLPLSLPPSLLPCFLPATPVQDTQTHTLS</sequence>
<evidence type="ECO:0000313" key="1">
    <source>
        <dbReference type="EMBL" id="PWN50256.1"/>
    </source>
</evidence>
<feature type="non-terminal residue" evidence="1">
    <location>
        <position position="177"/>
    </location>
</feature>
<proteinExistence type="predicted"/>
<organism evidence="1 2">
    <name type="scientific">Violaceomyces palustris</name>
    <dbReference type="NCBI Taxonomy" id="1673888"/>
    <lineage>
        <taxon>Eukaryota</taxon>
        <taxon>Fungi</taxon>
        <taxon>Dikarya</taxon>
        <taxon>Basidiomycota</taxon>
        <taxon>Ustilaginomycotina</taxon>
        <taxon>Ustilaginomycetes</taxon>
        <taxon>Violaceomycetales</taxon>
        <taxon>Violaceomycetaceae</taxon>
        <taxon>Violaceomyces</taxon>
    </lineage>
</organism>
<reference evidence="1 2" key="1">
    <citation type="journal article" date="2018" name="Mol. Biol. Evol.">
        <title>Broad Genomic Sampling Reveals a Smut Pathogenic Ancestry of the Fungal Clade Ustilaginomycotina.</title>
        <authorList>
            <person name="Kijpornyongpan T."/>
            <person name="Mondo S.J."/>
            <person name="Barry K."/>
            <person name="Sandor L."/>
            <person name="Lee J."/>
            <person name="Lipzen A."/>
            <person name="Pangilinan J."/>
            <person name="LaButti K."/>
            <person name="Hainaut M."/>
            <person name="Henrissat B."/>
            <person name="Grigoriev I.V."/>
            <person name="Spatafora J.W."/>
            <person name="Aime M.C."/>
        </authorList>
    </citation>
    <scope>NUCLEOTIDE SEQUENCE [LARGE SCALE GENOMIC DNA]</scope>
    <source>
        <strain evidence="1 2">SA 807</strain>
    </source>
</reference>